<dbReference type="Pfam" id="PF18050">
    <property type="entry name" value="Cyclophil_like2"/>
    <property type="match status" value="1"/>
</dbReference>
<name>A0A9D1U9B3_9BACT</name>
<dbReference type="EMBL" id="DXGI01000146">
    <property type="protein sequence ID" value="HIW78301.1"/>
    <property type="molecule type" value="Genomic_DNA"/>
</dbReference>
<dbReference type="AlphaFoldDB" id="A0A9D1U9B3"/>
<dbReference type="Proteomes" id="UP000824264">
    <property type="component" value="Unassembled WGS sequence"/>
</dbReference>
<evidence type="ECO:0000313" key="3">
    <source>
        <dbReference type="Proteomes" id="UP000824264"/>
    </source>
</evidence>
<proteinExistence type="predicted"/>
<reference evidence="2" key="1">
    <citation type="journal article" date="2021" name="PeerJ">
        <title>Extensive microbial diversity within the chicken gut microbiome revealed by metagenomics and culture.</title>
        <authorList>
            <person name="Gilroy R."/>
            <person name="Ravi A."/>
            <person name="Getino M."/>
            <person name="Pursley I."/>
            <person name="Horton D.L."/>
            <person name="Alikhan N.F."/>
            <person name="Baker D."/>
            <person name="Gharbi K."/>
            <person name="Hall N."/>
            <person name="Watson M."/>
            <person name="Adriaenssens E.M."/>
            <person name="Foster-Nyarko E."/>
            <person name="Jarju S."/>
            <person name="Secka A."/>
            <person name="Antonio M."/>
            <person name="Oren A."/>
            <person name="Chaudhuri R.R."/>
            <person name="La Ragione R."/>
            <person name="Hildebrand F."/>
            <person name="Pallen M.J."/>
        </authorList>
    </citation>
    <scope>NUCLEOTIDE SEQUENCE</scope>
    <source>
        <strain evidence="2">ChiSxjej5B17-1746</strain>
    </source>
</reference>
<dbReference type="InterPro" id="IPR029000">
    <property type="entry name" value="Cyclophilin-like_dom_sf"/>
</dbReference>
<evidence type="ECO:0000313" key="2">
    <source>
        <dbReference type="EMBL" id="HIW78301.1"/>
    </source>
</evidence>
<protein>
    <recommendedName>
        <fullName evidence="1">Cyclophilin-like domain-containing protein</fullName>
    </recommendedName>
</protein>
<accession>A0A9D1U9B3</accession>
<sequence length="117" mass="12788">MEIRLVIGGERLPLLLEDSAASRDFLEMLPLRVTLRDYNGTEKIGDLPGRLSTQGAPAGYEPAAGDVALYAPWGNIALFYRDFPWSAGLVRLGRLQCGAERLAAMSGEFTAVFERAE</sequence>
<evidence type="ECO:0000259" key="1">
    <source>
        <dbReference type="Pfam" id="PF18050"/>
    </source>
</evidence>
<organism evidence="2 3">
    <name type="scientific">Candidatus Bilophila faecipullorum</name>
    <dbReference type="NCBI Taxonomy" id="2838482"/>
    <lineage>
        <taxon>Bacteria</taxon>
        <taxon>Pseudomonadati</taxon>
        <taxon>Thermodesulfobacteriota</taxon>
        <taxon>Desulfovibrionia</taxon>
        <taxon>Desulfovibrionales</taxon>
        <taxon>Desulfovibrionaceae</taxon>
        <taxon>Bilophila</taxon>
    </lineage>
</organism>
<dbReference type="InterPro" id="IPR041183">
    <property type="entry name" value="Cyclophilin-like"/>
</dbReference>
<dbReference type="SUPFAM" id="SSF50891">
    <property type="entry name" value="Cyclophilin-like"/>
    <property type="match status" value="1"/>
</dbReference>
<feature type="domain" description="Cyclophilin-like" evidence="1">
    <location>
        <begin position="6"/>
        <end position="114"/>
    </location>
</feature>
<reference evidence="2" key="2">
    <citation type="submission" date="2021-04" db="EMBL/GenBank/DDBJ databases">
        <authorList>
            <person name="Gilroy R."/>
        </authorList>
    </citation>
    <scope>NUCLEOTIDE SEQUENCE</scope>
    <source>
        <strain evidence="2">ChiSxjej5B17-1746</strain>
    </source>
</reference>
<dbReference type="Gene3D" id="2.40.100.20">
    <property type="match status" value="1"/>
</dbReference>
<gene>
    <name evidence="2" type="ORF">H9874_04055</name>
</gene>
<comment type="caution">
    <text evidence="2">The sequence shown here is derived from an EMBL/GenBank/DDBJ whole genome shotgun (WGS) entry which is preliminary data.</text>
</comment>